<evidence type="ECO:0000313" key="1">
    <source>
        <dbReference type="EMBL" id="KAG2238034.1"/>
    </source>
</evidence>
<comment type="caution">
    <text evidence="1">The sequence shown here is derived from an EMBL/GenBank/DDBJ whole genome shotgun (WGS) entry which is preliminary data.</text>
</comment>
<evidence type="ECO:0000313" key="2">
    <source>
        <dbReference type="Proteomes" id="UP000613177"/>
    </source>
</evidence>
<accession>A0A8H7SVW0</accession>
<name>A0A8H7SVW0_9FUNG</name>
<organism evidence="1 2">
    <name type="scientific">Thamnidium elegans</name>
    <dbReference type="NCBI Taxonomy" id="101142"/>
    <lineage>
        <taxon>Eukaryota</taxon>
        <taxon>Fungi</taxon>
        <taxon>Fungi incertae sedis</taxon>
        <taxon>Mucoromycota</taxon>
        <taxon>Mucoromycotina</taxon>
        <taxon>Mucoromycetes</taxon>
        <taxon>Mucorales</taxon>
        <taxon>Mucorineae</taxon>
        <taxon>Mucoraceae</taxon>
        <taxon>Thamnidium</taxon>
    </lineage>
</organism>
<gene>
    <name evidence="1" type="ORF">INT48_002601</name>
</gene>
<reference evidence="1" key="1">
    <citation type="submission" date="2021-01" db="EMBL/GenBank/DDBJ databases">
        <title>Metabolic potential, ecology and presence of endohyphal bacteria is reflected in genomic diversity of Mucoromycotina.</title>
        <authorList>
            <person name="Muszewska A."/>
            <person name="Okrasinska A."/>
            <person name="Steczkiewicz K."/>
            <person name="Drgas O."/>
            <person name="Orlowska M."/>
            <person name="Perlinska-Lenart U."/>
            <person name="Aleksandrzak-Piekarczyk T."/>
            <person name="Szatraj K."/>
            <person name="Zielenkiewicz U."/>
            <person name="Pilsyk S."/>
            <person name="Malc E."/>
            <person name="Mieczkowski P."/>
            <person name="Kruszewska J.S."/>
            <person name="Biernat P."/>
            <person name="Pawlowska J."/>
        </authorList>
    </citation>
    <scope>NUCLEOTIDE SEQUENCE</scope>
    <source>
        <strain evidence="1">WA0000018081</strain>
    </source>
</reference>
<proteinExistence type="predicted"/>
<sequence length="480" mass="56478">MLTTSIELMDKYLRPTATKSKCTSVFKPDFIVFASQSNKKFNVGVSEIKPPTNATSNNEGESDIVKLGRETKYISNEIVKTGVHSPIVGDVFLKGYKISTYKLDFKHSRIYTLVELSNTSIVQNIESTTLLPSTLYSLTRLKIDSEQWKLRPAFTPFLTQLPSCQVCQRQILETKISYYTYKFKIKLISINIIDNWRNYFLPSVTRKDIPKEYVSIQAGLDDYMIRKMVRTKEREAIKSKLDLISWCIEFGSQVTEISKRHGKEWDELIEKWIKYHNTSQSGVGLNEHARILRELNIYFDWTLQMYKHRTLVQKQGKEIGQLKGPEKTINDIEGLGALYEYYENIRLTLVNNTMYMMKNNLDQVSIEIITAFTKSTGALVRSQSMTLKQDKSLYKSKTIKNNIITITINDRFAKLRRDLQELWYRVPKSVLEVYFIPELTGWQKFWHYCKEIYNWVKDWVIERIERNRQRMDKYLYTTLI</sequence>
<protein>
    <submittedName>
        <fullName evidence="1">Uncharacterized protein</fullName>
    </submittedName>
</protein>
<dbReference type="AlphaFoldDB" id="A0A8H7SVW0"/>
<dbReference type="EMBL" id="JAEPRE010000001">
    <property type="protein sequence ID" value="KAG2238034.1"/>
    <property type="molecule type" value="Genomic_DNA"/>
</dbReference>
<keyword evidence="2" id="KW-1185">Reference proteome</keyword>
<dbReference type="Proteomes" id="UP000613177">
    <property type="component" value="Unassembled WGS sequence"/>
</dbReference>